<evidence type="ECO:0000313" key="4">
    <source>
        <dbReference type="EMBL" id="MBO8476892.1"/>
    </source>
</evidence>
<dbReference type="InterPro" id="IPR036206">
    <property type="entry name" value="ThiamineP_synth_sf"/>
</dbReference>
<dbReference type="PANTHER" id="PTHR20857:SF15">
    <property type="entry name" value="THIAMINE-PHOSPHATE SYNTHASE"/>
    <property type="match status" value="1"/>
</dbReference>
<accession>A0A9D9IQQ2</accession>
<reference evidence="4" key="2">
    <citation type="journal article" date="2021" name="PeerJ">
        <title>Extensive microbial diversity within the chicken gut microbiome revealed by metagenomics and culture.</title>
        <authorList>
            <person name="Gilroy R."/>
            <person name="Ravi A."/>
            <person name="Getino M."/>
            <person name="Pursley I."/>
            <person name="Horton D.L."/>
            <person name="Alikhan N.F."/>
            <person name="Baker D."/>
            <person name="Gharbi K."/>
            <person name="Hall N."/>
            <person name="Watson M."/>
            <person name="Adriaenssens E.M."/>
            <person name="Foster-Nyarko E."/>
            <person name="Jarju S."/>
            <person name="Secka A."/>
            <person name="Antonio M."/>
            <person name="Oren A."/>
            <person name="Chaudhuri R.R."/>
            <person name="La Ragione R."/>
            <person name="Hildebrand F."/>
            <person name="Pallen M.J."/>
        </authorList>
    </citation>
    <scope>NUCLEOTIDE SEQUENCE</scope>
    <source>
        <strain evidence="4">6919</strain>
    </source>
</reference>
<sequence>MADKFKLIAITPETTIENEIESIIYIIDSGFDYVHIRKPHYNRDEMTSYLREIPQKYYPRIKINDHFELAQEFNIAGLHINRRNGNIPEGFNGKISKSCHSVDELSNIDIYEYVFLSPIYDSICKQGYTSRFTTAELQEAHKTGAINSKVIALGGMTASRICEIKDFGFGGAAFLGYLFESENDKRLKDKLKTIINSI</sequence>
<dbReference type="AlphaFoldDB" id="A0A9D9IQQ2"/>
<dbReference type="SUPFAM" id="SSF51391">
    <property type="entry name" value="Thiamin phosphate synthase"/>
    <property type="match status" value="1"/>
</dbReference>
<evidence type="ECO:0000256" key="1">
    <source>
        <dbReference type="ARBA" id="ARBA00004948"/>
    </source>
</evidence>
<dbReference type="GO" id="GO:0005737">
    <property type="term" value="C:cytoplasm"/>
    <property type="evidence" value="ECO:0007669"/>
    <property type="project" value="TreeGrafter"/>
</dbReference>
<dbReference type="InterPro" id="IPR013785">
    <property type="entry name" value="Aldolase_TIM"/>
</dbReference>
<evidence type="ECO:0000256" key="2">
    <source>
        <dbReference type="ARBA" id="ARBA00022977"/>
    </source>
</evidence>
<dbReference type="PANTHER" id="PTHR20857">
    <property type="entry name" value="THIAMINE-PHOSPHATE PYROPHOSPHORYLASE"/>
    <property type="match status" value="1"/>
</dbReference>
<dbReference type="EMBL" id="JADIMC010000089">
    <property type="protein sequence ID" value="MBO8476892.1"/>
    <property type="molecule type" value="Genomic_DNA"/>
</dbReference>
<evidence type="ECO:0000313" key="5">
    <source>
        <dbReference type="Proteomes" id="UP000823598"/>
    </source>
</evidence>
<reference evidence="4" key="1">
    <citation type="submission" date="2020-10" db="EMBL/GenBank/DDBJ databases">
        <authorList>
            <person name="Gilroy R."/>
        </authorList>
    </citation>
    <scope>NUCLEOTIDE SEQUENCE</scope>
    <source>
        <strain evidence="4">6919</strain>
    </source>
</reference>
<comment type="caution">
    <text evidence="4">The sequence shown here is derived from an EMBL/GenBank/DDBJ whole genome shotgun (WGS) entry which is preliminary data.</text>
</comment>
<keyword evidence="2" id="KW-0784">Thiamine biosynthesis</keyword>
<dbReference type="Pfam" id="PF02581">
    <property type="entry name" value="TMP-TENI"/>
    <property type="match status" value="1"/>
</dbReference>
<dbReference type="GO" id="GO:0004789">
    <property type="term" value="F:thiamine-phosphate diphosphorylase activity"/>
    <property type="evidence" value="ECO:0007669"/>
    <property type="project" value="TreeGrafter"/>
</dbReference>
<feature type="domain" description="Thiamine phosphate synthase/TenI" evidence="3">
    <location>
        <begin position="8"/>
        <end position="174"/>
    </location>
</feature>
<proteinExistence type="predicted"/>
<dbReference type="GO" id="GO:0009228">
    <property type="term" value="P:thiamine biosynthetic process"/>
    <property type="evidence" value="ECO:0007669"/>
    <property type="project" value="UniProtKB-KW"/>
</dbReference>
<name>A0A9D9IQQ2_9BACT</name>
<organism evidence="4 5">
    <name type="scientific">Candidatus Limisoma faecipullorum</name>
    <dbReference type="NCBI Taxonomy" id="2840854"/>
    <lineage>
        <taxon>Bacteria</taxon>
        <taxon>Pseudomonadati</taxon>
        <taxon>Bacteroidota</taxon>
        <taxon>Bacteroidia</taxon>
        <taxon>Bacteroidales</taxon>
        <taxon>Candidatus Limisoma</taxon>
    </lineage>
</organism>
<protein>
    <submittedName>
        <fullName evidence="4">Thiamine phosphate synthase</fullName>
    </submittedName>
</protein>
<comment type="pathway">
    <text evidence="1">Cofactor biosynthesis; thiamine diphosphate biosynthesis.</text>
</comment>
<dbReference type="Gene3D" id="3.20.20.70">
    <property type="entry name" value="Aldolase class I"/>
    <property type="match status" value="1"/>
</dbReference>
<evidence type="ECO:0000259" key="3">
    <source>
        <dbReference type="Pfam" id="PF02581"/>
    </source>
</evidence>
<dbReference type="InterPro" id="IPR022998">
    <property type="entry name" value="ThiamineP_synth_TenI"/>
</dbReference>
<dbReference type="Proteomes" id="UP000823598">
    <property type="component" value="Unassembled WGS sequence"/>
</dbReference>
<gene>
    <name evidence="4" type="ORF">IAB88_07860</name>
</gene>
<dbReference type="CDD" id="cd00564">
    <property type="entry name" value="TMP_TenI"/>
    <property type="match status" value="1"/>
</dbReference>